<evidence type="ECO:0000313" key="1">
    <source>
        <dbReference type="EMBL" id="MEX6501342.1"/>
    </source>
</evidence>
<gene>
    <name evidence="1" type="ORF">AB5S05_04645</name>
</gene>
<evidence type="ECO:0000313" key="2">
    <source>
        <dbReference type="Proteomes" id="UP001560296"/>
    </source>
</evidence>
<organism evidence="1 2">
    <name type="scientific">Pseudomonas zhanjiangensis</name>
    <dbReference type="NCBI Taxonomy" id="3239015"/>
    <lineage>
        <taxon>Bacteria</taxon>
        <taxon>Pseudomonadati</taxon>
        <taxon>Pseudomonadota</taxon>
        <taxon>Gammaproteobacteria</taxon>
        <taxon>Pseudomonadales</taxon>
        <taxon>Pseudomonadaceae</taxon>
        <taxon>Pseudomonas</taxon>
    </lineage>
</organism>
<dbReference type="RefSeq" id="WP_369286294.1">
    <property type="nucleotide sequence ID" value="NZ_JBFTEG010000002.1"/>
</dbReference>
<dbReference type="Proteomes" id="UP001560296">
    <property type="component" value="Unassembled WGS sequence"/>
</dbReference>
<protein>
    <recommendedName>
        <fullName evidence="3">Tle cognate immunity protein 4 C-terminal domain-containing protein</fullName>
    </recommendedName>
</protein>
<accession>A0ABV3YPX6</accession>
<evidence type="ECO:0008006" key="3">
    <source>
        <dbReference type="Google" id="ProtNLM"/>
    </source>
</evidence>
<dbReference type="EMBL" id="JBFTEG010000002">
    <property type="protein sequence ID" value="MEX6501342.1"/>
    <property type="molecule type" value="Genomic_DNA"/>
</dbReference>
<sequence>MILSGYYGPDIEGVAQSIPIELYSQYPSPCQNCLRHADSFFFALTQDSSEYLGVINKLKALTSLAPISFQGARESDRFTVGGGGPFTQNTSVTTPVDRYSDRTFRNYVELENKVVLLPDGPWETLGYVKQPSARGEDHFLILSQRNHDTLTNLLMIRLQTARDHGGFGQYPACKQSADYAHKVRYDSPTAQQSCYWASYVGSPWQQPIYKLAASRLTNLGLPVPSFAIGMGFHEADGNSSLTTLYYSFPKSPAGESQKAWRNNPWNPAQISKSQDKSTFLQGQLTWAEDWFQIFATSH</sequence>
<comment type="caution">
    <text evidence="1">The sequence shown here is derived from an EMBL/GenBank/DDBJ whole genome shotgun (WGS) entry which is preliminary data.</text>
</comment>
<reference evidence="1 2" key="1">
    <citation type="submission" date="2024-07" db="EMBL/GenBank/DDBJ databases">
        <authorList>
            <person name="Li M."/>
        </authorList>
    </citation>
    <scope>NUCLEOTIDE SEQUENCE [LARGE SCALE GENOMIC DNA]</scope>
    <source>
        <strain evidence="1 2">25A3E</strain>
    </source>
</reference>
<keyword evidence="2" id="KW-1185">Reference proteome</keyword>
<name>A0ABV3YPX6_9PSED</name>
<proteinExistence type="predicted"/>